<protein>
    <recommendedName>
        <fullName evidence="3">Lipoprotein</fullName>
    </recommendedName>
</protein>
<evidence type="ECO:0008006" key="3">
    <source>
        <dbReference type="Google" id="ProtNLM"/>
    </source>
</evidence>
<name>A0ABQ6VX32_9PROT</name>
<evidence type="ECO:0000313" key="2">
    <source>
        <dbReference type="Proteomes" id="UP000427842"/>
    </source>
</evidence>
<organism evidence="1 2">
    <name type="scientific">Komagataeibacter medellinensis</name>
    <dbReference type="NCBI Taxonomy" id="1177712"/>
    <lineage>
        <taxon>Bacteria</taxon>
        <taxon>Pseudomonadati</taxon>
        <taxon>Pseudomonadota</taxon>
        <taxon>Alphaproteobacteria</taxon>
        <taxon>Acetobacterales</taxon>
        <taxon>Acetobacteraceae</taxon>
        <taxon>Komagataeibacter</taxon>
    </lineage>
</organism>
<dbReference type="Proteomes" id="UP000427842">
    <property type="component" value="Unassembled WGS sequence"/>
</dbReference>
<sequence length="191" mass="19867">MKKILLCGIILTVAGCASNPSDIGAQYVDPAPYLQQSCAQLAHQDQADTQDLASAEKHQRRMHQSDEWGVALIGVPVGSIGGDRHKDIGRLKGELDALHAAERGKNCVGSYSPTDYNGTPSAYPATPAAGALPADTGMTDPAIPVTAGQQGNVAKTGGVPPVITPSNYNPPAYHMPAAGYASPSYSDNPFR</sequence>
<evidence type="ECO:0000313" key="1">
    <source>
        <dbReference type="EMBL" id="KAB8122993.1"/>
    </source>
</evidence>
<keyword evidence="2" id="KW-1185">Reference proteome</keyword>
<dbReference type="RefSeq" id="WP_153467424.1">
    <property type="nucleotide sequence ID" value="NZ_QYAZ01000001.1"/>
</dbReference>
<comment type="caution">
    <text evidence="1">The sequence shown here is derived from an EMBL/GenBank/DDBJ whole genome shotgun (WGS) entry which is preliminary data.</text>
</comment>
<gene>
    <name evidence="1" type="ORF">D3W54_00680</name>
</gene>
<proteinExistence type="predicted"/>
<dbReference type="EMBL" id="QYAZ01000001">
    <property type="protein sequence ID" value="KAB8122993.1"/>
    <property type="molecule type" value="Genomic_DNA"/>
</dbReference>
<accession>A0ABQ6VX32</accession>
<reference evidence="1 2" key="1">
    <citation type="submission" date="2018-09" db="EMBL/GenBank/DDBJ databases">
        <title>Genome sequence and characterization of the bcs clusters for the production of nanocellulose from the low pH resistant strain Komagataeibacter medellinensis ID13488.</title>
        <authorList>
            <person name="Hernandez-Arriaga A.M."/>
            <person name="Del Cerro C."/>
            <person name="Urbina L."/>
            <person name="Eceiza A."/>
            <person name="Retegi A."/>
            <person name="Prieto M.A."/>
        </authorList>
    </citation>
    <scope>NUCLEOTIDE SEQUENCE [LARGE SCALE GENOMIC DNA]</scope>
    <source>
        <strain evidence="1 2">ID13488</strain>
    </source>
</reference>